<keyword evidence="5 6" id="KW-0539">Nucleus</keyword>
<comment type="caution">
    <text evidence="9">The sequence shown here is derived from an EMBL/GenBank/DDBJ whole genome shotgun (WGS) entry which is preliminary data.</text>
</comment>
<evidence type="ECO:0000313" key="10">
    <source>
        <dbReference type="Proteomes" id="UP000249390"/>
    </source>
</evidence>
<feature type="compositionally biased region" description="Low complexity" evidence="7">
    <location>
        <begin position="65"/>
        <end position="74"/>
    </location>
</feature>
<evidence type="ECO:0000256" key="5">
    <source>
        <dbReference type="ARBA" id="ARBA00023242"/>
    </source>
</evidence>
<evidence type="ECO:0000256" key="1">
    <source>
        <dbReference type="ARBA" id="ARBA00004123"/>
    </source>
</evidence>
<evidence type="ECO:0000259" key="8">
    <source>
        <dbReference type="PROSITE" id="PS51754"/>
    </source>
</evidence>
<comment type="subcellular location">
    <subcellularLocation>
        <location evidence="1 6">Nucleus</location>
    </subcellularLocation>
</comment>
<evidence type="ECO:0000313" key="9">
    <source>
        <dbReference type="EMBL" id="RAL44633.1"/>
    </source>
</evidence>
<dbReference type="EMBL" id="NQVE01000142">
    <property type="protein sequence ID" value="RAL44633.1"/>
    <property type="molecule type" value="Genomic_DNA"/>
</dbReference>
<protein>
    <recommendedName>
        <fullName evidence="6">Transcription repressor</fullName>
    </recommendedName>
    <alternativeName>
        <fullName evidence="6">Ovate family protein</fullName>
    </alternativeName>
</protein>
<sequence length="244" mass="27218">MKLPFPFLTKRARPPYCPLHRCVNGCPKTLSFRAENETISELVTFTENDPTWSYHHVDEHPSPLSSSSSSSSSSEQYEDDHVEDVVRGLRSERLVFEPGEAKSSKLLEERVEMETMVSSNPFEEFRRSMEEMVEGHEGLHQDWEFLEELLACYLRINGRDNHGYIVGAFVDLLVHLNNGDHRQSVNRGAIVVASSSSFSSSKRSLSVCGGHHCLLCSSSSSYSSTSSASPLSFCSTFRPSTATA</sequence>
<dbReference type="InterPro" id="IPR038933">
    <property type="entry name" value="Ovate"/>
</dbReference>
<organism evidence="9 10">
    <name type="scientific">Cuscuta australis</name>
    <dbReference type="NCBI Taxonomy" id="267555"/>
    <lineage>
        <taxon>Eukaryota</taxon>
        <taxon>Viridiplantae</taxon>
        <taxon>Streptophyta</taxon>
        <taxon>Embryophyta</taxon>
        <taxon>Tracheophyta</taxon>
        <taxon>Spermatophyta</taxon>
        <taxon>Magnoliopsida</taxon>
        <taxon>eudicotyledons</taxon>
        <taxon>Gunneridae</taxon>
        <taxon>Pentapetalae</taxon>
        <taxon>asterids</taxon>
        <taxon>lamiids</taxon>
        <taxon>Solanales</taxon>
        <taxon>Convolvulaceae</taxon>
        <taxon>Cuscuteae</taxon>
        <taxon>Cuscuta</taxon>
        <taxon>Cuscuta subgen. Grammica</taxon>
        <taxon>Cuscuta sect. Cleistogrammica</taxon>
    </lineage>
</organism>
<dbReference type="PANTHER" id="PTHR33057">
    <property type="entry name" value="TRANSCRIPTION REPRESSOR OFP7-RELATED"/>
    <property type="match status" value="1"/>
</dbReference>
<evidence type="ECO:0000256" key="3">
    <source>
        <dbReference type="ARBA" id="ARBA00023015"/>
    </source>
</evidence>
<proteinExistence type="predicted"/>
<dbReference type="Pfam" id="PF04844">
    <property type="entry name" value="Ovate"/>
    <property type="match status" value="1"/>
</dbReference>
<gene>
    <name evidence="9" type="ORF">DM860_003392</name>
</gene>
<dbReference type="InterPro" id="IPR006458">
    <property type="entry name" value="Ovate_C"/>
</dbReference>
<evidence type="ECO:0000256" key="4">
    <source>
        <dbReference type="ARBA" id="ARBA00023163"/>
    </source>
</evidence>
<evidence type="ECO:0000256" key="7">
    <source>
        <dbReference type="SAM" id="MobiDB-lite"/>
    </source>
</evidence>
<evidence type="ECO:0000256" key="6">
    <source>
        <dbReference type="RuleBase" id="RU367028"/>
    </source>
</evidence>
<dbReference type="GO" id="GO:0005634">
    <property type="term" value="C:nucleus"/>
    <property type="evidence" value="ECO:0007669"/>
    <property type="project" value="UniProtKB-SubCell"/>
</dbReference>
<dbReference type="PROSITE" id="PS51754">
    <property type="entry name" value="OVATE"/>
    <property type="match status" value="1"/>
</dbReference>
<feature type="domain" description="OVATE" evidence="8">
    <location>
        <begin position="114"/>
        <end position="175"/>
    </location>
</feature>
<dbReference type="AlphaFoldDB" id="A0A328DKT1"/>
<reference evidence="9 10" key="1">
    <citation type="submission" date="2018-06" db="EMBL/GenBank/DDBJ databases">
        <title>The Genome of Cuscuta australis (Dodder) Provides Insight into the Evolution of Plant Parasitism.</title>
        <authorList>
            <person name="Liu H."/>
        </authorList>
    </citation>
    <scope>NUCLEOTIDE SEQUENCE [LARGE SCALE GENOMIC DNA]</scope>
    <source>
        <strain evidence="10">cv. Yunnan</strain>
        <tissue evidence="9">Vines</tissue>
    </source>
</reference>
<dbReference type="GO" id="GO:0045892">
    <property type="term" value="P:negative regulation of DNA-templated transcription"/>
    <property type="evidence" value="ECO:0007669"/>
    <property type="project" value="UniProtKB-UniRule"/>
</dbReference>
<keyword evidence="2 6" id="KW-0678">Repressor</keyword>
<keyword evidence="4 6" id="KW-0804">Transcription</keyword>
<evidence type="ECO:0000256" key="2">
    <source>
        <dbReference type="ARBA" id="ARBA00022491"/>
    </source>
</evidence>
<name>A0A328DKT1_9ASTE</name>
<keyword evidence="3 6" id="KW-0805">Transcription regulation</keyword>
<feature type="region of interest" description="Disordered" evidence="7">
    <location>
        <begin position="54"/>
        <end position="82"/>
    </location>
</feature>
<dbReference type="Proteomes" id="UP000249390">
    <property type="component" value="Unassembled WGS sequence"/>
</dbReference>
<keyword evidence="10" id="KW-1185">Reference proteome</keyword>
<dbReference type="NCBIfam" id="TIGR01568">
    <property type="entry name" value="A_thal_3678"/>
    <property type="match status" value="1"/>
</dbReference>
<accession>A0A328DKT1</accession>
<comment type="function">
    <text evidence="6">Transcriptional repressor that regulates multiple aspects of plant growth and development.</text>
</comment>
<dbReference type="PANTHER" id="PTHR33057:SF70">
    <property type="entry name" value="TRANSCRIPTION REPRESSOR-RELATED"/>
    <property type="match status" value="1"/>
</dbReference>